<gene>
    <name evidence="2" type="ORF">HMPREF9087_3051</name>
</gene>
<protein>
    <recommendedName>
        <fullName evidence="4">DUF2929 domain-containing protein</fullName>
    </recommendedName>
</protein>
<evidence type="ECO:0000313" key="2">
    <source>
        <dbReference type="EMBL" id="EGC67934.1"/>
    </source>
</evidence>
<keyword evidence="1" id="KW-0812">Transmembrane</keyword>
<dbReference type="EMBL" id="AEWT01000031">
    <property type="protein sequence ID" value="EGC67934.1"/>
    <property type="molecule type" value="Genomic_DNA"/>
</dbReference>
<organism evidence="2 3">
    <name type="scientific">Enterococcus casseliflavus ATCC 12755</name>
    <dbReference type="NCBI Taxonomy" id="888066"/>
    <lineage>
        <taxon>Bacteria</taxon>
        <taxon>Bacillati</taxon>
        <taxon>Bacillota</taxon>
        <taxon>Bacilli</taxon>
        <taxon>Lactobacillales</taxon>
        <taxon>Enterococcaceae</taxon>
        <taxon>Enterococcus</taxon>
    </lineage>
</organism>
<keyword evidence="1" id="KW-0472">Membrane</keyword>
<dbReference type="AlphaFoldDB" id="F0ENQ9"/>
<dbReference type="Proteomes" id="UP000004835">
    <property type="component" value="Unassembled WGS sequence"/>
</dbReference>
<evidence type="ECO:0008006" key="4">
    <source>
        <dbReference type="Google" id="ProtNLM"/>
    </source>
</evidence>
<feature type="transmembrane region" description="Helical" evidence="1">
    <location>
        <begin position="43"/>
        <end position="64"/>
    </location>
</feature>
<dbReference type="Pfam" id="PF11151">
    <property type="entry name" value="DUF2929"/>
    <property type="match status" value="1"/>
</dbReference>
<keyword evidence="1" id="KW-1133">Transmembrane helix</keyword>
<sequence>MEDTQKRGVVMRYLVTLFWTFVLGQVVGYLGSSLAGATYDFQLTSIISLVTGVVIILVGIIAPAPEKTSH</sequence>
<reference evidence="2 3" key="1">
    <citation type="submission" date="2011-01" db="EMBL/GenBank/DDBJ databases">
        <authorList>
            <person name="Muzny D."/>
            <person name="Qin X."/>
            <person name="Deng J."/>
            <person name="Jiang H."/>
            <person name="Liu Y."/>
            <person name="Qu J."/>
            <person name="Song X.-Z."/>
            <person name="Zhang L."/>
            <person name="Thornton R."/>
            <person name="Coyle M."/>
            <person name="Francisco L."/>
            <person name="Jackson L."/>
            <person name="Javaid M."/>
            <person name="Korchina V."/>
            <person name="Kovar C."/>
            <person name="Mata R."/>
            <person name="Mathew T."/>
            <person name="Ngo R."/>
            <person name="Nguyen L."/>
            <person name="Nguyen N."/>
            <person name="Okwuonu G."/>
            <person name="Ongeri F."/>
            <person name="Pham C."/>
            <person name="Simmons D."/>
            <person name="Wilczek-Boney K."/>
            <person name="Hale W."/>
            <person name="Jakkamsetti A."/>
            <person name="Pham P."/>
            <person name="Ruth R."/>
            <person name="San Lucas F."/>
            <person name="Warren J."/>
            <person name="Zhang J."/>
            <person name="Zhao Z."/>
            <person name="Zhou C."/>
            <person name="Zhu D."/>
            <person name="Lee S."/>
            <person name="Bess C."/>
            <person name="Blankenburg K."/>
            <person name="Forbes L."/>
            <person name="Fu Q."/>
            <person name="Gubbala S."/>
            <person name="Hirani K."/>
            <person name="Jayaseelan J.C."/>
            <person name="Lara F."/>
            <person name="Munidasa M."/>
            <person name="Palculict T."/>
            <person name="Patil S."/>
            <person name="Pu L.-L."/>
            <person name="Saada N."/>
            <person name="Tang L."/>
            <person name="Weissenberger G."/>
            <person name="Zhu Y."/>
            <person name="Hemphill L."/>
            <person name="Shang Y."/>
            <person name="Youmans B."/>
            <person name="Ayvaz T."/>
            <person name="Ross M."/>
            <person name="Santibanez J."/>
            <person name="Aqrawi P."/>
            <person name="Gross S."/>
            <person name="Joshi V."/>
            <person name="Fowler G."/>
            <person name="Nazareth L."/>
            <person name="Reid J."/>
            <person name="Worley K."/>
            <person name="Petrosino J."/>
            <person name="Highlander S."/>
            <person name="Gibbs R."/>
        </authorList>
    </citation>
    <scope>NUCLEOTIDE SEQUENCE [LARGE SCALE GENOMIC DNA]</scope>
    <source>
        <strain evidence="2 3">ATCC 12755</strain>
    </source>
</reference>
<proteinExistence type="predicted"/>
<comment type="caution">
    <text evidence="2">The sequence shown here is derived from an EMBL/GenBank/DDBJ whole genome shotgun (WGS) entry which is preliminary data.</text>
</comment>
<feature type="transmembrane region" description="Helical" evidence="1">
    <location>
        <begin position="12"/>
        <end position="31"/>
    </location>
</feature>
<accession>F0ENQ9</accession>
<evidence type="ECO:0000313" key="3">
    <source>
        <dbReference type="Proteomes" id="UP000004835"/>
    </source>
</evidence>
<evidence type="ECO:0000256" key="1">
    <source>
        <dbReference type="SAM" id="Phobius"/>
    </source>
</evidence>
<name>F0ENQ9_ENTCA</name>
<dbReference type="InterPro" id="IPR021324">
    <property type="entry name" value="DUF2929"/>
</dbReference>
<dbReference type="HOGENOM" id="CLU_174715_2_1_9"/>